<protein>
    <recommendedName>
        <fullName evidence="5">Ubiquinone biosynthesis O-methyltransferase</fullName>
    </recommendedName>
    <alternativeName>
        <fullName evidence="5">2-polyprenyl-6-hydroxyphenol methylase</fullName>
        <ecNumber evidence="5">2.1.1.222</ecNumber>
    </alternativeName>
    <alternativeName>
        <fullName evidence="5">3-demethylubiquinone 3-O-methyltransferase</fullName>
        <ecNumber evidence="5">2.1.1.64</ecNumber>
    </alternativeName>
</protein>
<keyword evidence="4 5" id="KW-0949">S-adenosyl-L-methionine</keyword>
<dbReference type="EC" id="2.1.1.64" evidence="5"/>
<keyword evidence="3 5" id="KW-0831">Ubiquinone biosynthesis</keyword>
<evidence type="ECO:0000313" key="6">
    <source>
        <dbReference type="EMBL" id="OQW52767.1"/>
    </source>
</evidence>
<dbReference type="EC" id="2.1.1.222" evidence="5"/>
<dbReference type="STRING" id="1827387.A4S15_07350"/>
<dbReference type="PANTHER" id="PTHR43464:SF19">
    <property type="entry name" value="UBIQUINONE BIOSYNTHESIS O-METHYLTRANSFERASE, MITOCHONDRIAL"/>
    <property type="match status" value="1"/>
</dbReference>
<dbReference type="Proteomes" id="UP000192872">
    <property type="component" value="Unassembled WGS sequence"/>
</dbReference>
<comment type="catalytic activity">
    <reaction evidence="5">
        <text>a 3-demethylubiquinol + S-adenosyl-L-methionine = a ubiquinol + S-adenosyl-L-homocysteine + H(+)</text>
        <dbReference type="Rhea" id="RHEA:44380"/>
        <dbReference type="Rhea" id="RHEA-COMP:9566"/>
        <dbReference type="Rhea" id="RHEA-COMP:10914"/>
        <dbReference type="ChEBI" id="CHEBI:15378"/>
        <dbReference type="ChEBI" id="CHEBI:17976"/>
        <dbReference type="ChEBI" id="CHEBI:57856"/>
        <dbReference type="ChEBI" id="CHEBI:59789"/>
        <dbReference type="ChEBI" id="CHEBI:84422"/>
        <dbReference type="EC" id="2.1.1.64"/>
    </reaction>
</comment>
<comment type="function">
    <text evidence="5">O-methyltransferase that catalyzes the 2 O-methylation steps in the ubiquinone biosynthetic pathway.</text>
</comment>
<dbReference type="SUPFAM" id="SSF53335">
    <property type="entry name" value="S-adenosyl-L-methionine-dependent methyltransferases"/>
    <property type="match status" value="1"/>
</dbReference>
<gene>
    <name evidence="5" type="primary">ubiG</name>
    <name evidence="6" type="ORF">A4S15_07350</name>
</gene>
<feature type="binding site" evidence="5">
    <location>
        <position position="139"/>
    </location>
    <ligand>
        <name>S-adenosyl-L-methionine</name>
        <dbReference type="ChEBI" id="CHEBI:59789"/>
    </ligand>
</feature>
<proteinExistence type="inferred from homology"/>
<dbReference type="UniPathway" id="UPA00232"/>
<dbReference type="EMBL" id="LWDL01000012">
    <property type="protein sequence ID" value="OQW52767.1"/>
    <property type="molecule type" value="Genomic_DNA"/>
</dbReference>
<comment type="similarity">
    <text evidence="5">Belongs to the methyltransferase superfamily. UbiG/COQ3 family.</text>
</comment>
<dbReference type="Gene3D" id="3.40.50.150">
    <property type="entry name" value="Vaccinia Virus protein VP39"/>
    <property type="match status" value="1"/>
</dbReference>
<organism evidence="6 7">
    <name type="scientific">Candidatus Raskinella chloraquaticus</name>
    <dbReference type="NCBI Taxonomy" id="1951219"/>
    <lineage>
        <taxon>Bacteria</taxon>
        <taxon>Pseudomonadati</taxon>
        <taxon>Pseudomonadota</taxon>
        <taxon>Alphaproteobacteria</taxon>
        <taxon>Hyphomicrobiales</taxon>
        <taxon>Phreatobacteraceae</taxon>
        <taxon>Candidatus Raskinella</taxon>
    </lineage>
</organism>
<dbReference type="GO" id="GO:0010420">
    <property type="term" value="F:polyprenyldihydroxybenzoate methyltransferase activity"/>
    <property type="evidence" value="ECO:0007669"/>
    <property type="project" value="InterPro"/>
</dbReference>
<reference evidence="6 7" key="1">
    <citation type="journal article" date="2017" name="Water Res.">
        <title>Comammox in drinking water systems.</title>
        <authorList>
            <person name="Wang Y."/>
            <person name="Ma L."/>
            <person name="Mao Y."/>
            <person name="Jiang X."/>
            <person name="Xia Y."/>
            <person name="Yu K."/>
            <person name="Li B."/>
            <person name="Zhang T."/>
        </authorList>
    </citation>
    <scope>NUCLEOTIDE SEQUENCE [LARGE SCALE GENOMIC DNA]</scope>
    <source>
        <strain evidence="6">SG_bin8</strain>
    </source>
</reference>
<comment type="catalytic activity">
    <reaction evidence="5">
        <text>a 3-(all-trans-polyprenyl)benzene-1,2-diol + S-adenosyl-L-methionine = a 2-methoxy-6-(all-trans-polyprenyl)phenol + S-adenosyl-L-homocysteine + H(+)</text>
        <dbReference type="Rhea" id="RHEA:31411"/>
        <dbReference type="Rhea" id="RHEA-COMP:9550"/>
        <dbReference type="Rhea" id="RHEA-COMP:9551"/>
        <dbReference type="ChEBI" id="CHEBI:15378"/>
        <dbReference type="ChEBI" id="CHEBI:57856"/>
        <dbReference type="ChEBI" id="CHEBI:59789"/>
        <dbReference type="ChEBI" id="CHEBI:62729"/>
        <dbReference type="ChEBI" id="CHEBI:62731"/>
        <dbReference type="EC" id="2.1.1.222"/>
    </reaction>
</comment>
<dbReference type="InterPro" id="IPR010233">
    <property type="entry name" value="UbiG_MeTrfase"/>
</dbReference>
<keyword evidence="1 5" id="KW-0489">Methyltransferase</keyword>
<dbReference type="GO" id="GO:0032259">
    <property type="term" value="P:methylation"/>
    <property type="evidence" value="ECO:0007669"/>
    <property type="project" value="UniProtKB-KW"/>
</dbReference>
<dbReference type="PANTHER" id="PTHR43464">
    <property type="entry name" value="METHYLTRANSFERASE"/>
    <property type="match status" value="1"/>
</dbReference>
<dbReference type="NCBIfam" id="TIGR01983">
    <property type="entry name" value="UbiG"/>
    <property type="match status" value="1"/>
</dbReference>
<evidence type="ECO:0000313" key="7">
    <source>
        <dbReference type="Proteomes" id="UP000192872"/>
    </source>
</evidence>
<feature type="binding site" evidence="5">
    <location>
        <position position="75"/>
    </location>
    <ligand>
        <name>S-adenosyl-L-methionine</name>
        <dbReference type="ChEBI" id="CHEBI:59789"/>
    </ligand>
</feature>
<evidence type="ECO:0000256" key="5">
    <source>
        <dbReference type="HAMAP-Rule" id="MF_00472"/>
    </source>
</evidence>
<evidence type="ECO:0000256" key="4">
    <source>
        <dbReference type="ARBA" id="ARBA00022691"/>
    </source>
</evidence>
<dbReference type="HAMAP" id="MF_00472">
    <property type="entry name" value="UbiG"/>
    <property type="match status" value="1"/>
</dbReference>
<evidence type="ECO:0000256" key="2">
    <source>
        <dbReference type="ARBA" id="ARBA00022679"/>
    </source>
</evidence>
<comment type="pathway">
    <text evidence="5">Cofactor biosynthesis; ubiquinone biosynthesis.</text>
</comment>
<name>A0A1W9HZM5_9HYPH</name>
<comment type="caution">
    <text evidence="6">The sequence shown here is derived from an EMBL/GenBank/DDBJ whole genome shotgun (WGS) entry which is preliminary data.</text>
</comment>
<dbReference type="Pfam" id="PF13489">
    <property type="entry name" value="Methyltransf_23"/>
    <property type="match status" value="1"/>
</dbReference>
<evidence type="ECO:0000256" key="1">
    <source>
        <dbReference type="ARBA" id="ARBA00022603"/>
    </source>
</evidence>
<sequence length="251" mass="27396">MDQADRQSTTSVDPAEVERFARLAREWWNPHGKFKPLHKFNPVRLAYIREMALRHFALDPAAARPLAGLRLVDIGCGGGLLCEPMSRLGAEVVGIDPADRNIEIARLHADDSRLAIDYRATSAEALLAEGERFDIVLAMEVVEHVADVPGFVGTVGGLVKPGGVALIATINRTMKALGLAIIGAEYVLGWLPRGTHHYDKLVRPEEIAAPLGAAGLQVIESIGVAYHPLRDEWQRSRDLSVNYMMLAARPA</sequence>
<feature type="binding site" evidence="5">
    <location>
        <position position="96"/>
    </location>
    <ligand>
        <name>S-adenosyl-L-methionine</name>
        <dbReference type="ChEBI" id="CHEBI:59789"/>
    </ligand>
</feature>
<accession>A0A1W9HZM5</accession>
<dbReference type="CDD" id="cd02440">
    <property type="entry name" value="AdoMet_MTases"/>
    <property type="match status" value="1"/>
</dbReference>
<keyword evidence="2 5" id="KW-0808">Transferase</keyword>
<dbReference type="AlphaFoldDB" id="A0A1W9HZM5"/>
<dbReference type="GO" id="GO:0061542">
    <property type="term" value="F:3-demethylubiquinol 3-O-methyltransferase activity"/>
    <property type="evidence" value="ECO:0007669"/>
    <property type="project" value="UniProtKB-UniRule"/>
</dbReference>
<feature type="binding site" evidence="5">
    <location>
        <position position="44"/>
    </location>
    <ligand>
        <name>S-adenosyl-L-methionine</name>
        <dbReference type="ChEBI" id="CHEBI:59789"/>
    </ligand>
</feature>
<dbReference type="InterPro" id="IPR029063">
    <property type="entry name" value="SAM-dependent_MTases_sf"/>
</dbReference>
<dbReference type="GO" id="GO:0102208">
    <property type="term" value="F:2-polyprenyl-6-hydroxyphenol methylase activity"/>
    <property type="evidence" value="ECO:0007669"/>
    <property type="project" value="UniProtKB-EC"/>
</dbReference>
<evidence type="ECO:0000256" key="3">
    <source>
        <dbReference type="ARBA" id="ARBA00022688"/>
    </source>
</evidence>